<dbReference type="Pfam" id="PF01026">
    <property type="entry name" value="TatD_DNase"/>
    <property type="match status" value="1"/>
</dbReference>
<feature type="binding site" evidence="4">
    <location>
        <position position="8"/>
    </location>
    <ligand>
        <name>a divalent metal cation</name>
        <dbReference type="ChEBI" id="CHEBI:60240"/>
        <label>1</label>
    </ligand>
</feature>
<accession>A0A3S0JRS8</accession>
<dbReference type="PANTHER" id="PTHR46317">
    <property type="entry name" value="HYDROLASE OF PHP SUPERFAMILY-RELATED PROTEIN"/>
    <property type="match status" value="1"/>
</dbReference>
<dbReference type="GO" id="GO:0016788">
    <property type="term" value="F:hydrolase activity, acting on ester bonds"/>
    <property type="evidence" value="ECO:0007669"/>
    <property type="project" value="InterPro"/>
</dbReference>
<dbReference type="InterPro" id="IPR001130">
    <property type="entry name" value="TatD-like"/>
</dbReference>
<feature type="binding site" evidence="4">
    <location>
        <position position="157"/>
    </location>
    <ligand>
        <name>a divalent metal cation</name>
        <dbReference type="ChEBI" id="CHEBI:60240"/>
        <label>2</label>
    </ligand>
</feature>
<dbReference type="OrthoDB" id="9775608at2"/>
<dbReference type="SUPFAM" id="SSF51556">
    <property type="entry name" value="Metallo-dependent hydrolases"/>
    <property type="match status" value="1"/>
</dbReference>
<evidence type="ECO:0000256" key="2">
    <source>
        <dbReference type="ARBA" id="ARBA00022723"/>
    </source>
</evidence>
<dbReference type="EMBL" id="RXNR01000024">
    <property type="protein sequence ID" value="RTQ93018.1"/>
    <property type="molecule type" value="Genomic_DNA"/>
</dbReference>
<dbReference type="PANTHER" id="PTHR46317:SF1">
    <property type="entry name" value="HYDROLASE, TATD FAMILY"/>
    <property type="match status" value="1"/>
</dbReference>
<sequence length="256" mass="30062">MMIDAHIHLDKYDDKERNYILSSLTEHQIEALIAVSFDLASCVKNRSYWVEDARVKPAYGFHPEQEIPSSQDVEALFLWMKRHVHEMVAIGEVGLPYYKKLESNHQLDYQPYIELLERFIQVSAAWKKPIVLHAVYEDAHIACDLLEKHGATKAHFHWFKGDEVVVKRMINNGYFISITPDVLYEDEIQQLVRMYPLELMMVETDGPWSFEGPFTNQLTEPKMMKHSIDRIAQLQNRSVKETARVLYENTKRFYGI</sequence>
<dbReference type="CDD" id="cd01310">
    <property type="entry name" value="TatD_DNAse"/>
    <property type="match status" value="1"/>
</dbReference>
<name>A0A3S0JRS8_9BACI</name>
<reference evidence="5 6" key="1">
    <citation type="submission" date="2018-12" db="EMBL/GenBank/DDBJ databases">
        <authorList>
            <person name="Yu L."/>
        </authorList>
    </citation>
    <scope>NUCLEOTIDE SEQUENCE [LARGE SCALE GENOMIC DNA]</scope>
    <source>
        <strain evidence="5 6">S5H2222</strain>
    </source>
</reference>
<evidence type="ECO:0000313" key="5">
    <source>
        <dbReference type="EMBL" id="RTQ93018.1"/>
    </source>
</evidence>
<keyword evidence="3" id="KW-0378">Hydrolase</keyword>
<dbReference type="RefSeq" id="WP_126294349.1">
    <property type="nucleotide sequence ID" value="NZ_RXNR01000024.1"/>
</dbReference>
<gene>
    <name evidence="5" type="ORF">EKG35_10180</name>
</gene>
<feature type="binding site" evidence="4">
    <location>
        <position position="92"/>
    </location>
    <ligand>
        <name>a divalent metal cation</name>
        <dbReference type="ChEBI" id="CHEBI:60240"/>
        <label>1</label>
    </ligand>
</feature>
<keyword evidence="6" id="KW-1185">Reference proteome</keyword>
<dbReference type="GO" id="GO:0046872">
    <property type="term" value="F:metal ion binding"/>
    <property type="evidence" value="ECO:0007669"/>
    <property type="project" value="UniProtKB-KW"/>
</dbReference>
<dbReference type="AlphaFoldDB" id="A0A3S0JRS8"/>
<feature type="binding site" evidence="4">
    <location>
        <position position="6"/>
    </location>
    <ligand>
        <name>a divalent metal cation</name>
        <dbReference type="ChEBI" id="CHEBI:60240"/>
        <label>1</label>
    </ligand>
</feature>
<keyword evidence="2 4" id="KW-0479">Metal-binding</keyword>
<dbReference type="Proteomes" id="UP000276349">
    <property type="component" value="Unassembled WGS sequence"/>
</dbReference>
<dbReference type="PIRSF" id="PIRSF005902">
    <property type="entry name" value="DNase_TatD"/>
    <property type="match status" value="1"/>
</dbReference>
<comment type="similarity">
    <text evidence="1">Belongs to the metallo-dependent hydrolases superfamily. TatD-type hydrolase family.</text>
</comment>
<protein>
    <submittedName>
        <fullName evidence="5">TatD family deoxyribonuclease</fullName>
    </submittedName>
</protein>
<evidence type="ECO:0000256" key="4">
    <source>
        <dbReference type="PIRSR" id="PIRSR005902-1"/>
    </source>
</evidence>
<evidence type="ECO:0000256" key="3">
    <source>
        <dbReference type="ARBA" id="ARBA00022801"/>
    </source>
</evidence>
<organism evidence="5 6">
    <name type="scientific">Lysinibacillus telephonicus</name>
    <dbReference type="NCBI Taxonomy" id="1714840"/>
    <lineage>
        <taxon>Bacteria</taxon>
        <taxon>Bacillati</taxon>
        <taxon>Bacillota</taxon>
        <taxon>Bacilli</taxon>
        <taxon>Bacillales</taxon>
        <taxon>Bacillaceae</taxon>
        <taxon>Lysinibacillus</taxon>
    </lineage>
</organism>
<evidence type="ECO:0000313" key="6">
    <source>
        <dbReference type="Proteomes" id="UP000276349"/>
    </source>
</evidence>
<feature type="binding site" evidence="4">
    <location>
        <position position="205"/>
    </location>
    <ligand>
        <name>a divalent metal cation</name>
        <dbReference type="ChEBI" id="CHEBI:60240"/>
        <label>1</label>
    </ligand>
</feature>
<feature type="binding site" evidence="4">
    <location>
        <position position="133"/>
    </location>
    <ligand>
        <name>a divalent metal cation</name>
        <dbReference type="ChEBI" id="CHEBI:60240"/>
        <label>2</label>
    </ligand>
</feature>
<evidence type="ECO:0000256" key="1">
    <source>
        <dbReference type="ARBA" id="ARBA00009275"/>
    </source>
</evidence>
<dbReference type="Gene3D" id="3.20.20.140">
    <property type="entry name" value="Metal-dependent hydrolases"/>
    <property type="match status" value="1"/>
</dbReference>
<dbReference type="InterPro" id="IPR032466">
    <property type="entry name" value="Metal_Hydrolase"/>
</dbReference>
<comment type="caution">
    <text evidence="5">The sequence shown here is derived from an EMBL/GenBank/DDBJ whole genome shotgun (WGS) entry which is preliminary data.</text>
</comment>
<proteinExistence type="inferred from homology"/>